<sequence>MRSARPARPFSLPVRSACCRPTYRFPGGAGRGSPRGLLPFSGNRCNFTCATGSLSLWNEFRPFATIGPRRVV</sequence>
<evidence type="ECO:0000313" key="1">
    <source>
        <dbReference type="EMBL" id="KAA1055390.1"/>
    </source>
</evidence>
<comment type="caution">
    <text evidence="1">The sequence shown here is derived from an EMBL/GenBank/DDBJ whole genome shotgun (WGS) entry which is preliminary data.</text>
</comment>
<dbReference type="Proteomes" id="UP000325333">
    <property type="component" value="Unassembled WGS sequence"/>
</dbReference>
<accession>A0A5B0KV01</accession>
<dbReference type="AlphaFoldDB" id="A0A5B0KV01"/>
<dbReference type="EMBL" id="VEWN01000006">
    <property type="protein sequence ID" value="KAA1055390.1"/>
    <property type="molecule type" value="Genomic_DNA"/>
</dbReference>
<proteinExistence type="predicted"/>
<evidence type="ECO:0000313" key="2">
    <source>
        <dbReference type="Proteomes" id="UP000325333"/>
    </source>
</evidence>
<protein>
    <submittedName>
        <fullName evidence="1">Uncharacterized protein</fullName>
    </submittedName>
</protein>
<organism evidence="1 2">
    <name type="scientific">Azospirillum argentinense</name>
    <dbReference type="NCBI Taxonomy" id="2970906"/>
    <lineage>
        <taxon>Bacteria</taxon>
        <taxon>Pseudomonadati</taxon>
        <taxon>Pseudomonadota</taxon>
        <taxon>Alphaproteobacteria</taxon>
        <taxon>Rhodospirillales</taxon>
        <taxon>Azospirillaceae</taxon>
        <taxon>Azospirillum</taxon>
    </lineage>
</organism>
<gene>
    <name evidence="1" type="ORF">FH063_005161</name>
</gene>
<reference evidence="1 2" key="1">
    <citation type="submission" date="2019-07" db="EMBL/GenBank/DDBJ databases">
        <title>Genome sequencing of the stress-tolerant strain Azospirillum brasilense Az19.</title>
        <authorList>
            <person name="Maroniche G.A."/>
            <person name="Garcia J.E."/>
            <person name="Pagnussat L."/>
            <person name="Amenta M."/>
            <person name="Creus C.M."/>
        </authorList>
    </citation>
    <scope>NUCLEOTIDE SEQUENCE [LARGE SCALE GENOMIC DNA]</scope>
    <source>
        <strain evidence="1 2">Az19</strain>
    </source>
</reference>
<name>A0A5B0KV01_9PROT</name>